<dbReference type="EMBL" id="KZ559497">
    <property type="protein sequence ID" value="PLN86658.1"/>
    <property type="molecule type" value="Genomic_DNA"/>
</dbReference>
<accession>A0A2J5I9D7</accession>
<dbReference type="OrthoDB" id="3000060at2759"/>
<dbReference type="Proteomes" id="UP000235023">
    <property type="component" value="Unassembled WGS sequence"/>
</dbReference>
<organism evidence="1 2">
    <name type="scientific">Aspergillus taichungensis</name>
    <dbReference type="NCBI Taxonomy" id="482145"/>
    <lineage>
        <taxon>Eukaryota</taxon>
        <taxon>Fungi</taxon>
        <taxon>Dikarya</taxon>
        <taxon>Ascomycota</taxon>
        <taxon>Pezizomycotina</taxon>
        <taxon>Eurotiomycetes</taxon>
        <taxon>Eurotiomycetidae</taxon>
        <taxon>Eurotiales</taxon>
        <taxon>Aspergillaceae</taxon>
        <taxon>Aspergillus</taxon>
        <taxon>Aspergillus subgen. Circumdati</taxon>
    </lineage>
</organism>
<keyword evidence="2" id="KW-1185">Reference proteome</keyword>
<proteinExistence type="predicted"/>
<sequence length="69" mass="7914">MVYRLGAMHEANYLREQIGLEFPSKFSLATGSYTQTWRNPPAFLIVCVTYPESHLIIDIASISLYTQLF</sequence>
<protein>
    <submittedName>
        <fullName evidence="1">Uncharacterized protein</fullName>
    </submittedName>
</protein>
<name>A0A2J5I9D7_9EURO</name>
<gene>
    <name evidence="1" type="ORF">BDW42DRAFT_158251</name>
</gene>
<reference evidence="2" key="1">
    <citation type="submission" date="2017-12" db="EMBL/GenBank/DDBJ databases">
        <authorList>
            <consortium name="DOE Joint Genome Institute"/>
            <person name="Mondo S.J."/>
            <person name="Kjaerbolling I."/>
            <person name="Vesth T.C."/>
            <person name="Frisvad J.C."/>
            <person name="Nybo J.L."/>
            <person name="Theobald S."/>
            <person name="Kuo A."/>
            <person name="Bowyer P."/>
            <person name="Matsuda Y."/>
            <person name="Lyhne E.K."/>
            <person name="Kogle M.E."/>
            <person name="Clum A."/>
            <person name="Lipzen A."/>
            <person name="Salamov A."/>
            <person name="Ngan C.Y."/>
            <person name="Daum C."/>
            <person name="Chiniquy J."/>
            <person name="Barry K."/>
            <person name="LaButti K."/>
            <person name="Haridas S."/>
            <person name="Simmons B.A."/>
            <person name="Magnuson J.K."/>
            <person name="Mortensen U.H."/>
            <person name="Larsen T.O."/>
            <person name="Grigoriev I.V."/>
            <person name="Baker S.E."/>
            <person name="Andersen M.R."/>
            <person name="Nordberg H.P."/>
            <person name="Cantor M.N."/>
            <person name="Hua S.X."/>
        </authorList>
    </citation>
    <scope>NUCLEOTIDE SEQUENCE [LARGE SCALE GENOMIC DNA]</scope>
    <source>
        <strain evidence="2">IBT 19404</strain>
    </source>
</reference>
<evidence type="ECO:0000313" key="2">
    <source>
        <dbReference type="Proteomes" id="UP000235023"/>
    </source>
</evidence>
<evidence type="ECO:0000313" key="1">
    <source>
        <dbReference type="EMBL" id="PLN86658.1"/>
    </source>
</evidence>
<dbReference type="AlphaFoldDB" id="A0A2J5I9D7"/>